<dbReference type="EMBL" id="QTTT01000001">
    <property type="protein sequence ID" value="REE97299.1"/>
    <property type="molecule type" value="Genomic_DNA"/>
</dbReference>
<dbReference type="InterPro" id="IPR050638">
    <property type="entry name" value="AA-Vitamin_Transporters"/>
</dbReference>
<feature type="transmembrane region" description="Helical" evidence="7">
    <location>
        <begin position="209"/>
        <end position="231"/>
    </location>
</feature>
<reference evidence="9 10" key="1">
    <citation type="submission" date="2018-08" db="EMBL/GenBank/DDBJ databases">
        <title>Sequencing the genomes of 1000 actinobacteria strains.</title>
        <authorList>
            <person name="Klenk H.-P."/>
        </authorList>
    </citation>
    <scope>NUCLEOTIDE SEQUENCE [LARGE SCALE GENOMIC DNA]</scope>
    <source>
        <strain evidence="9 10">DSM 43927</strain>
    </source>
</reference>
<protein>
    <submittedName>
        <fullName evidence="9">Drug/metabolite transporter (DMT)-like permease</fullName>
    </submittedName>
</protein>
<proteinExistence type="inferred from homology"/>
<feature type="transmembrane region" description="Helical" evidence="7">
    <location>
        <begin position="95"/>
        <end position="113"/>
    </location>
</feature>
<keyword evidence="3 7" id="KW-0812">Transmembrane</keyword>
<evidence type="ECO:0000256" key="2">
    <source>
        <dbReference type="ARBA" id="ARBA00007362"/>
    </source>
</evidence>
<dbReference type="InterPro" id="IPR000620">
    <property type="entry name" value="EamA_dom"/>
</dbReference>
<feature type="transmembrane region" description="Helical" evidence="7">
    <location>
        <begin position="7"/>
        <end position="27"/>
    </location>
</feature>
<evidence type="ECO:0000256" key="7">
    <source>
        <dbReference type="SAM" id="Phobius"/>
    </source>
</evidence>
<dbReference type="PANTHER" id="PTHR32322">
    <property type="entry name" value="INNER MEMBRANE TRANSPORTER"/>
    <property type="match status" value="1"/>
</dbReference>
<keyword evidence="10" id="KW-1185">Reference proteome</keyword>
<keyword evidence="5 7" id="KW-0472">Membrane</keyword>
<organism evidence="9 10">
    <name type="scientific">Thermomonospora umbrina</name>
    <dbReference type="NCBI Taxonomy" id="111806"/>
    <lineage>
        <taxon>Bacteria</taxon>
        <taxon>Bacillati</taxon>
        <taxon>Actinomycetota</taxon>
        <taxon>Actinomycetes</taxon>
        <taxon>Streptosporangiales</taxon>
        <taxon>Thermomonosporaceae</taxon>
        <taxon>Thermomonospora</taxon>
    </lineage>
</organism>
<evidence type="ECO:0000259" key="8">
    <source>
        <dbReference type="Pfam" id="PF00892"/>
    </source>
</evidence>
<feature type="transmembrane region" description="Helical" evidence="7">
    <location>
        <begin position="33"/>
        <end position="53"/>
    </location>
</feature>
<feature type="domain" description="EamA" evidence="8">
    <location>
        <begin position="5"/>
        <end position="138"/>
    </location>
</feature>
<feature type="transmembrane region" description="Helical" evidence="7">
    <location>
        <begin position="65"/>
        <end position="83"/>
    </location>
</feature>
<accession>A0A3D9SN07</accession>
<keyword evidence="4 7" id="KW-1133">Transmembrane helix</keyword>
<evidence type="ECO:0000313" key="9">
    <source>
        <dbReference type="EMBL" id="REE97299.1"/>
    </source>
</evidence>
<dbReference type="SUPFAM" id="SSF103481">
    <property type="entry name" value="Multidrug resistance efflux transporter EmrE"/>
    <property type="match status" value="2"/>
</dbReference>
<evidence type="ECO:0000256" key="1">
    <source>
        <dbReference type="ARBA" id="ARBA00004141"/>
    </source>
</evidence>
<evidence type="ECO:0000256" key="3">
    <source>
        <dbReference type="ARBA" id="ARBA00022692"/>
    </source>
</evidence>
<evidence type="ECO:0000256" key="4">
    <source>
        <dbReference type="ARBA" id="ARBA00022989"/>
    </source>
</evidence>
<comment type="subcellular location">
    <subcellularLocation>
        <location evidence="1">Membrane</location>
        <topology evidence="1">Multi-pass membrane protein</topology>
    </subcellularLocation>
</comment>
<sequence length="321" mass="33736">MSRRGWVLFALMSVIWGIPYLMIKVAVEGGVSVPVLVFARCAIGALVLLPLALRGGGLAGMVRRHWVALGAFATLEILIPWWLLSDAERRLSSSMTGLLIAASPIVAVLLVRLAGGTDRLGARQWAGLMLGFAGVAVLAAPELRGGDTWSIIEVLLTACGYATAPLFASRWLKDVPALPMTAVCLTFAALVYTPPAVLTWPDAVPSGRVLAAVAGLAVICTALAFVVYFALIREVGPSRALVFTYVNPAVAVLAGVLFLSEPLTLTITYSFVLILGGSLLAMTRQTPGDTDTEPRPAEPAEPTPRPTTPPATCPAVTPEPC</sequence>
<feature type="domain" description="EamA" evidence="8">
    <location>
        <begin position="149"/>
        <end position="282"/>
    </location>
</feature>
<feature type="region of interest" description="Disordered" evidence="6">
    <location>
        <begin position="284"/>
        <end position="321"/>
    </location>
</feature>
<dbReference type="Proteomes" id="UP000256661">
    <property type="component" value="Unassembled WGS sequence"/>
</dbReference>
<feature type="compositionally biased region" description="Pro residues" evidence="6">
    <location>
        <begin position="299"/>
        <end position="321"/>
    </location>
</feature>
<dbReference type="AlphaFoldDB" id="A0A3D9SN07"/>
<comment type="caution">
    <text evidence="9">The sequence shown here is derived from an EMBL/GenBank/DDBJ whole genome shotgun (WGS) entry which is preliminary data.</text>
</comment>
<dbReference type="Pfam" id="PF00892">
    <property type="entry name" value="EamA"/>
    <property type="match status" value="2"/>
</dbReference>
<comment type="similarity">
    <text evidence="2">Belongs to the EamA transporter family.</text>
</comment>
<feature type="transmembrane region" description="Helical" evidence="7">
    <location>
        <begin position="265"/>
        <end position="282"/>
    </location>
</feature>
<dbReference type="InterPro" id="IPR037185">
    <property type="entry name" value="EmrE-like"/>
</dbReference>
<feature type="transmembrane region" description="Helical" evidence="7">
    <location>
        <begin position="125"/>
        <end position="143"/>
    </location>
</feature>
<feature type="transmembrane region" description="Helical" evidence="7">
    <location>
        <begin position="149"/>
        <end position="168"/>
    </location>
</feature>
<feature type="transmembrane region" description="Helical" evidence="7">
    <location>
        <begin position="240"/>
        <end position="259"/>
    </location>
</feature>
<dbReference type="OrthoDB" id="4630069at2"/>
<evidence type="ECO:0000256" key="5">
    <source>
        <dbReference type="ARBA" id="ARBA00023136"/>
    </source>
</evidence>
<gene>
    <name evidence="9" type="ORF">DFJ69_2765</name>
</gene>
<dbReference type="GO" id="GO:0016020">
    <property type="term" value="C:membrane"/>
    <property type="evidence" value="ECO:0007669"/>
    <property type="project" value="UniProtKB-SubCell"/>
</dbReference>
<dbReference type="PANTHER" id="PTHR32322:SF2">
    <property type="entry name" value="EAMA DOMAIN-CONTAINING PROTEIN"/>
    <property type="match status" value="1"/>
</dbReference>
<feature type="transmembrane region" description="Helical" evidence="7">
    <location>
        <begin position="175"/>
        <end position="197"/>
    </location>
</feature>
<evidence type="ECO:0000256" key="6">
    <source>
        <dbReference type="SAM" id="MobiDB-lite"/>
    </source>
</evidence>
<evidence type="ECO:0000313" key="10">
    <source>
        <dbReference type="Proteomes" id="UP000256661"/>
    </source>
</evidence>
<name>A0A3D9SN07_9ACTN</name>